<sequence length="438" mass="50843">MYSTDQLRNHFTAVLNDNWQDGFTIPCQGLYPFQWFWDSGFIALGWAHLDMDRAKQEILALLKGQWSNGFIPHIVFHNPSDSYYPGPEVYRADLSEHAPEIPTSGITQPPVTGFVLQDMFRISGNSQELLFFIDSIYDQVFANHQYFYENRDPNMEGLVYICHNWEAGTDNTPVWDLIWDTFSVPEYQLNRKDTKLIDASHRPSDAEYRYYIHLVELFKSWNYQDDLIAEQCPFLIQDPLFNSMLIASNRSLIWLGELLGRDQQVEQLRAWTELAVQGMNDKLYDPDLKGYVYYDLRGERKLPYLSSSSFAPLMAQIPSASQADEMIGHLCGGRFGGKDQENFLCASFDPLSEWFESSRYWRGPVWINLNWIIYKGLRNYQLNTEAEQIKKDTLDLLTKYGCFEYFEPSREMNEGLKAGYGGNNFSWSAALGLDLLNQ</sequence>
<dbReference type="OrthoDB" id="9781878at2"/>
<dbReference type="AlphaFoldDB" id="A0A2S7KMZ2"/>
<dbReference type="RefSeq" id="WP_104811919.1">
    <property type="nucleotide sequence ID" value="NZ_MQUB01000001.1"/>
</dbReference>
<organism evidence="5 6">
    <name type="scientific">Aureitalea marina</name>
    <dbReference type="NCBI Taxonomy" id="930804"/>
    <lineage>
        <taxon>Bacteria</taxon>
        <taxon>Pseudomonadati</taxon>
        <taxon>Bacteroidota</taxon>
        <taxon>Flavobacteriia</taxon>
        <taxon>Flavobacteriales</taxon>
        <taxon>Flavobacteriaceae</taxon>
        <taxon>Aureitalea</taxon>
    </lineage>
</organism>
<evidence type="ECO:0000313" key="5">
    <source>
        <dbReference type="EMBL" id="PQB03994.1"/>
    </source>
</evidence>
<reference evidence="5 6" key="1">
    <citation type="submission" date="2016-11" db="EMBL/GenBank/DDBJ databases">
        <title>Trade-off between light-utilization and light-protection in marine flavobacteria.</title>
        <authorList>
            <person name="Kumagai Y."/>
        </authorList>
    </citation>
    <scope>NUCLEOTIDE SEQUENCE [LARGE SCALE GENOMIC DNA]</scope>
    <source>
        <strain evidence="5 6">NBRC 107741</strain>
    </source>
</reference>
<dbReference type="Gene3D" id="1.50.10.10">
    <property type="match status" value="1"/>
</dbReference>
<name>A0A2S7KMZ2_9FLAO</name>
<evidence type="ECO:0000313" key="6">
    <source>
        <dbReference type="Proteomes" id="UP000239800"/>
    </source>
</evidence>
<dbReference type="GO" id="GO:0006487">
    <property type="term" value="P:protein N-linked glycosylation"/>
    <property type="evidence" value="ECO:0007669"/>
    <property type="project" value="TreeGrafter"/>
</dbReference>
<dbReference type="GO" id="GO:0004573">
    <property type="term" value="F:Glc3Man9GlcNAc2 oligosaccharide glucosidase activity"/>
    <property type="evidence" value="ECO:0007669"/>
    <property type="project" value="InterPro"/>
</dbReference>
<evidence type="ECO:0000259" key="4">
    <source>
        <dbReference type="Pfam" id="PF22422"/>
    </source>
</evidence>
<evidence type="ECO:0000256" key="3">
    <source>
        <dbReference type="ARBA" id="ARBA00023295"/>
    </source>
</evidence>
<dbReference type="InterPro" id="IPR008928">
    <property type="entry name" value="6-hairpin_glycosidase_sf"/>
</dbReference>
<evidence type="ECO:0000256" key="2">
    <source>
        <dbReference type="ARBA" id="ARBA00022801"/>
    </source>
</evidence>
<dbReference type="SUPFAM" id="SSF48208">
    <property type="entry name" value="Six-hairpin glycosidases"/>
    <property type="match status" value="1"/>
</dbReference>
<dbReference type="PANTHER" id="PTHR10412:SF11">
    <property type="entry name" value="MANNOSYL-OLIGOSACCHARIDE GLUCOSIDASE"/>
    <property type="match status" value="1"/>
</dbReference>
<comment type="caution">
    <text evidence="5">The sequence shown here is derived from an EMBL/GenBank/DDBJ whole genome shotgun (WGS) entry which is preliminary data.</text>
</comment>
<accession>A0A2S7KMZ2</accession>
<keyword evidence="2 5" id="KW-0378">Hydrolase</keyword>
<dbReference type="InterPro" id="IPR004888">
    <property type="entry name" value="Glycoside_hydrolase_63"/>
</dbReference>
<gene>
    <name evidence="5" type="ORF">BST85_03070</name>
</gene>
<dbReference type="Pfam" id="PF22422">
    <property type="entry name" value="MGH1-like_GH"/>
    <property type="match status" value="1"/>
</dbReference>
<dbReference type="Proteomes" id="UP000239800">
    <property type="component" value="Unassembled WGS sequence"/>
</dbReference>
<dbReference type="GO" id="GO:0009311">
    <property type="term" value="P:oligosaccharide metabolic process"/>
    <property type="evidence" value="ECO:0007669"/>
    <property type="project" value="InterPro"/>
</dbReference>
<protein>
    <submittedName>
        <fullName evidence="5">Glycoside hydrolase</fullName>
    </submittedName>
</protein>
<feature type="domain" description="Mannosylglycerate hydrolase MGH1-like glycoside hydrolase" evidence="4">
    <location>
        <begin position="31"/>
        <end position="428"/>
    </location>
</feature>
<dbReference type="EMBL" id="MQUB01000001">
    <property type="protein sequence ID" value="PQB03994.1"/>
    <property type="molecule type" value="Genomic_DNA"/>
</dbReference>
<proteinExistence type="inferred from homology"/>
<dbReference type="InterPro" id="IPR012341">
    <property type="entry name" value="6hp_glycosidase-like_sf"/>
</dbReference>
<keyword evidence="3" id="KW-0326">Glycosidase</keyword>
<keyword evidence="6" id="KW-1185">Reference proteome</keyword>
<comment type="similarity">
    <text evidence="1">Belongs to the glycosyl hydrolase 63 family.</text>
</comment>
<evidence type="ECO:0000256" key="1">
    <source>
        <dbReference type="ARBA" id="ARBA00010833"/>
    </source>
</evidence>
<dbReference type="PANTHER" id="PTHR10412">
    <property type="entry name" value="MANNOSYL-OLIGOSACCHARIDE GLUCOSIDASE"/>
    <property type="match status" value="1"/>
</dbReference>
<dbReference type="InterPro" id="IPR054491">
    <property type="entry name" value="MGH1-like_GH"/>
</dbReference>